<dbReference type="InterPro" id="IPR015421">
    <property type="entry name" value="PyrdxlP-dep_Trfase_major"/>
</dbReference>
<dbReference type="GO" id="GO:0019265">
    <property type="term" value="P:glycine biosynthetic process, by transamination of glyoxylate"/>
    <property type="evidence" value="ECO:0007669"/>
    <property type="project" value="TreeGrafter"/>
</dbReference>
<dbReference type="InterPro" id="IPR000192">
    <property type="entry name" value="Aminotrans_V_dom"/>
</dbReference>
<proteinExistence type="inferred from homology"/>
<dbReference type="Gene3D" id="3.40.640.10">
    <property type="entry name" value="Type I PLP-dependent aspartate aminotransferase-like (Major domain)"/>
    <property type="match status" value="1"/>
</dbReference>
<keyword evidence="3" id="KW-0663">Pyridoxal phosphate</keyword>
<comment type="cofactor">
    <cofactor evidence="1">
        <name>pyridoxal 5'-phosphate</name>
        <dbReference type="ChEBI" id="CHEBI:597326"/>
    </cofactor>
</comment>
<dbReference type="GO" id="GO:0005777">
    <property type="term" value="C:peroxisome"/>
    <property type="evidence" value="ECO:0007669"/>
    <property type="project" value="TreeGrafter"/>
</dbReference>
<evidence type="ECO:0000256" key="1">
    <source>
        <dbReference type="ARBA" id="ARBA00001933"/>
    </source>
</evidence>
<dbReference type="AlphaFoldDB" id="A0A381ZWC9"/>
<evidence type="ECO:0000259" key="4">
    <source>
        <dbReference type="Pfam" id="PF00266"/>
    </source>
</evidence>
<name>A0A381ZWC9_9ZZZZ</name>
<sequence>MGENKLSLKQSYSRARKNGPLKFIDNPTRKNYRMKKKYLLAPGPTPVPEHVSLEMALPMQHHRTPQFNKIFAEAAEGAKYLFQTKQDVLILASTGTGAMEGCVTNLFSSGEKVLVINGGKFGERWGKIAETFGLNVVWHNVEWGKAADPKEIKSILAQDKEIKAIMVQASETSTTAAHPIEALSKLTRDRDDILLIVDGITGVGVVNLPMDEWKIDALVTGSQKSLQLPPGLALVGLSEKAWKFADESTCPRFYFDFKKERKNLADQTSAYTPAVSLVTGLRAVMRDIQEEGLDNVFKRHDRLARATRAAVQALGLPMVAPDCPAGSATGVFVPDGVDGGKLVKSLRDDFGVTLAGGQDQWKGKVVRIAHLGYVDTFDIIIAISALEMALKKFGAKIQLGKGVAAAQEILLEAY</sequence>
<dbReference type="PANTHER" id="PTHR21152:SF40">
    <property type="entry name" value="ALANINE--GLYOXYLATE AMINOTRANSFERASE"/>
    <property type="match status" value="1"/>
</dbReference>
<feature type="domain" description="Aminotransferase class V" evidence="4">
    <location>
        <begin position="59"/>
        <end position="358"/>
    </location>
</feature>
<dbReference type="SUPFAM" id="SSF53383">
    <property type="entry name" value="PLP-dependent transferases"/>
    <property type="match status" value="1"/>
</dbReference>
<dbReference type="InterPro" id="IPR020578">
    <property type="entry name" value="Aminotrans_V_PyrdxlP_BS"/>
</dbReference>
<dbReference type="InterPro" id="IPR015422">
    <property type="entry name" value="PyrdxlP-dep_Trfase_small"/>
</dbReference>
<dbReference type="PANTHER" id="PTHR21152">
    <property type="entry name" value="AMINOTRANSFERASE CLASS V"/>
    <property type="match status" value="1"/>
</dbReference>
<organism evidence="5">
    <name type="scientific">marine metagenome</name>
    <dbReference type="NCBI Taxonomy" id="408172"/>
    <lineage>
        <taxon>unclassified sequences</taxon>
        <taxon>metagenomes</taxon>
        <taxon>ecological metagenomes</taxon>
    </lineage>
</organism>
<evidence type="ECO:0000256" key="2">
    <source>
        <dbReference type="ARBA" id="ARBA00009236"/>
    </source>
</evidence>
<dbReference type="FunFam" id="3.90.1150.10:FF:000031">
    <property type="entry name" value="Serine--glyoxylate aminotransferase"/>
    <property type="match status" value="1"/>
</dbReference>
<comment type="similarity">
    <text evidence="2">Belongs to the class-V pyridoxal-phosphate-dependent aminotransferase family.</text>
</comment>
<dbReference type="GO" id="GO:0008453">
    <property type="term" value="F:alanine-glyoxylate transaminase activity"/>
    <property type="evidence" value="ECO:0007669"/>
    <property type="project" value="TreeGrafter"/>
</dbReference>
<dbReference type="PROSITE" id="PS00595">
    <property type="entry name" value="AA_TRANSFER_CLASS_5"/>
    <property type="match status" value="1"/>
</dbReference>
<dbReference type="Gene3D" id="3.90.1150.10">
    <property type="entry name" value="Aspartate Aminotransferase, domain 1"/>
    <property type="match status" value="1"/>
</dbReference>
<dbReference type="PIRSF" id="PIRSF000524">
    <property type="entry name" value="SPT"/>
    <property type="match status" value="1"/>
</dbReference>
<accession>A0A381ZWC9</accession>
<dbReference type="InterPro" id="IPR015424">
    <property type="entry name" value="PyrdxlP-dep_Trfase"/>
</dbReference>
<dbReference type="EMBL" id="UINC01022841">
    <property type="protein sequence ID" value="SVA93291.1"/>
    <property type="molecule type" value="Genomic_DNA"/>
</dbReference>
<evidence type="ECO:0000256" key="3">
    <source>
        <dbReference type="ARBA" id="ARBA00022898"/>
    </source>
</evidence>
<dbReference type="InterPro" id="IPR024169">
    <property type="entry name" value="SP_NH2Trfase/AEP_transaminase"/>
</dbReference>
<dbReference type="Pfam" id="PF00266">
    <property type="entry name" value="Aminotran_5"/>
    <property type="match status" value="1"/>
</dbReference>
<reference evidence="5" key="1">
    <citation type="submission" date="2018-05" db="EMBL/GenBank/DDBJ databases">
        <authorList>
            <person name="Lanie J.A."/>
            <person name="Ng W.-L."/>
            <person name="Kazmierczak K.M."/>
            <person name="Andrzejewski T.M."/>
            <person name="Davidsen T.M."/>
            <person name="Wayne K.J."/>
            <person name="Tettelin H."/>
            <person name="Glass J.I."/>
            <person name="Rusch D."/>
            <person name="Podicherti R."/>
            <person name="Tsui H.-C.T."/>
            <person name="Winkler M.E."/>
        </authorList>
    </citation>
    <scope>NUCLEOTIDE SEQUENCE</scope>
</reference>
<evidence type="ECO:0000313" key="5">
    <source>
        <dbReference type="EMBL" id="SVA93291.1"/>
    </source>
</evidence>
<dbReference type="GO" id="GO:0004760">
    <property type="term" value="F:L-serine-pyruvate transaminase activity"/>
    <property type="evidence" value="ECO:0007669"/>
    <property type="project" value="TreeGrafter"/>
</dbReference>
<gene>
    <name evidence="5" type="ORF">METZ01_LOCUS146145</name>
</gene>
<dbReference type="FunFam" id="3.40.640.10:FF:000054">
    <property type="entry name" value="Serine--glyoxylate aminotransferase"/>
    <property type="match status" value="1"/>
</dbReference>
<protein>
    <recommendedName>
        <fullName evidence="4">Aminotransferase class V domain-containing protein</fullName>
    </recommendedName>
</protein>